<evidence type="ECO:0000313" key="2">
    <source>
        <dbReference type="Proteomes" id="UP000297407"/>
    </source>
</evidence>
<accession>A0A4Z0L8S5</accession>
<sequence length="71" mass="8445">MNYKLVKTVRVLLCLARRCKMKEQKEDDDLINEKITEIYCDIENEKEQKLVNLLVKIIVSITLKELYEKGD</sequence>
<proteinExistence type="predicted"/>
<dbReference type="RefSeq" id="WP_135525254.1">
    <property type="nucleotide sequence ID" value="NZ_SRLH01000002.1"/>
</dbReference>
<dbReference type="Proteomes" id="UP000297407">
    <property type="component" value="Unassembled WGS sequence"/>
</dbReference>
<gene>
    <name evidence="1" type="ORF">E4635_03585</name>
</gene>
<comment type="caution">
    <text evidence="1">The sequence shown here is derived from an EMBL/GenBank/DDBJ whole genome shotgun (WGS) entry which is preliminary data.</text>
</comment>
<reference evidence="1 2" key="1">
    <citation type="submission" date="2019-04" db="EMBL/GenBank/DDBJ databases">
        <title>Flavobacterium sp. strain DS2-A Genome sequencing and assembly.</title>
        <authorList>
            <person name="Kim I."/>
        </authorList>
    </citation>
    <scope>NUCLEOTIDE SEQUENCE [LARGE SCALE GENOMIC DNA]</scope>
    <source>
        <strain evidence="1 2">DS2-A</strain>
    </source>
</reference>
<organism evidence="1 2">
    <name type="scientific">Flavobacterium humi</name>
    <dbReference type="NCBI Taxonomy" id="2562683"/>
    <lineage>
        <taxon>Bacteria</taxon>
        <taxon>Pseudomonadati</taxon>
        <taxon>Bacteroidota</taxon>
        <taxon>Flavobacteriia</taxon>
        <taxon>Flavobacteriales</taxon>
        <taxon>Flavobacteriaceae</taxon>
        <taxon>Flavobacterium</taxon>
    </lineage>
</organism>
<dbReference type="OrthoDB" id="1367042at2"/>
<dbReference type="AlphaFoldDB" id="A0A4Z0L8S5"/>
<evidence type="ECO:0000313" key="1">
    <source>
        <dbReference type="EMBL" id="TGD58944.1"/>
    </source>
</evidence>
<dbReference type="EMBL" id="SRLH01000002">
    <property type="protein sequence ID" value="TGD58944.1"/>
    <property type="molecule type" value="Genomic_DNA"/>
</dbReference>
<protein>
    <submittedName>
        <fullName evidence="1">Uncharacterized protein</fullName>
    </submittedName>
</protein>
<name>A0A4Z0L8S5_9FLAO</name>
<keyword evidence="2" id="KW-1185">Reference proteome</keyword>